<organism evidence="2 3">
    <name type="scientific">Variovorax soli</name>
    <dbReference type="NCBI Taxonomy" id="376815"/>
    <lineage>
        <taxon>Bacteria</taxon>
        <taxon>Pseudomonadati</taxon>
        <taxon>Pseudomonadota</taxon>
        <taxon>Betaproteobacteria</taxon>
        <taxon>Burkholderiales</taxon>
        <taxon>Comamonadaceae</taxon>
        <taxon>Variovorax</taxon>
    </lineage>
</organism>
<comment type="caution">
    <text evidence="2">The sequence shown here is derived from an EMBL/GenBank/DDBJ whole genome shotgun (WGS) entry which is preliminary data.</text>
</comment>
<evidence type="ECO:0000313" key="2">
    <source>
        <dbReference type="EMBL" id="MDR6536473.1"/>
    </source>
</evidence>
<name>A0ABU1NDQ8_9BURK</name>
<dbReference type="InterPro" id="IPR004263">
    <property type="entry name" value="Exostosin"/>
</dbReference>
<dbReference type="Proteomes" id="UP001184230">
    <property type="component" value="Unassembled WGS sequence"/>
</dbReference>
<evidence type="ECO:0000313" key="3">
    <source>
        <dbReference type="Proteomes" id="UP001184230"/>
    </source>
</evidence>
<dbReference type="EMBL" id="JAVDRF010000004">
    <property type="protein sequence ID" value="MDR6536473.1"/>
    <property type="molecule type" value="Genomic_DNA"/>
</dbReference>
<sequence length="348" mass="40373">MAKVLLYSVTLDPAFPGREPVHPDDPHQGKFTQGAQMLFAQSAASDSFGVHTLTDDPEQADLIVFAELGAEGLFSEWVRHHPWVKRYREKTFIFDVGDSSLPFLPGLYASLRKSYHSEGRTRTGYYLRLDENPHIDFRPPPEEYRYLACFVGSLANHSVRAQFRQIASDRMFIQDTSEFAQRMLYMSPQEKQQGFWPDYANVMASAAFALCPRGRGPGSIRLFEALRMGRCPVIIADEWIYPRRVDWPACSLSVAEADIPHLGEILESNLERAPELGLQARKEWEKYYSPEVRFHWLVEDCLSILQARRLPEAIAGRWAWRHLLNKSNLRMYWLSKKQIYRRSRRIVF</sequence>
<dbReference type="RefSeq" id="WP_309901515.1">
    <property type="nucleotide sequence ID" value="NZ_JAVDRF010000004.1"/>
</dbReference>
<proteinExistence type="predicted"/>
<accession>A0ABU1NDQ8</accession>
<gene>
    <name evidence="2" type="ORF">J2739_002246</name>
</gene>
<protein>
    <recommendedName>
        <fullName evidence="1">Exostosin GT47 domain-containing protein</fullName>
    </recommendedName>
</protein>
<keyword evidence="3" id="KW-1185">Reference proteome</keyword>
<evidence type="ECO:0000259" key="1">
    <source>
        <dbReference type="Pfam" id="PF03016"/>
    </source>
</evidence>
<dbReference type="InterPro" id="IPR040911">
    <property type="entry name" value="Exostosin_GT47"/>
</dbReference>
<reference evidence="2 3" key="1">
    <citation type="submission" date="2023-07" db="EMBL/GenBank/DDBJ databases">
        <title>Sorghum-associated microbial communities from plants grown in Nebraska, USA.</title>
        <authorList>
            <person name="Schachtman D."/>
        </authorList>
    </citation>
    <scope>NUCLEOTIDE SEQUENCE [LARGE SCALE GENOMIC DNA]</scope>
    <source>
        <strain evidence="2 3">DS1781</strain>
    </source>
</reference>
<feature type="domain" description="Exostosin GT47" evidence="1">
    <location>
        <begin position="139"/>
        <end position="268"/>
    </location>
</feature>
<dbReference type="Pfam" id="PF03016">
    <property type="entry name" value="Exostosin_GT47"/>
    <property type="match status" value="1"/>
</dbReference>
<dbReference type="PANTHER" id="PTHR11062">
    <property type="entry name" value="EXOSTOSIN HEPARAN SULFATE GLYCOSYLTRANSFERASE -RELATED"/>
    <property type="match status" value="1"/>
</dbReference>